<dbReference type="AlphaFoldDB" id="A0A146EWV1"/>
<gene>
    <name evidence="5" type="ORF">RIB2604_00100010</name>
</gene>
<protein>
    <submittedName>
        <fullName evidence="5">C6 transcription factor</fullName>
    </submittedName>
</protein>
<evidence type="ECO:0000256" key="3">
    <source>
        <dbReference type="ARBA" id="ARBA00023242"/>
    </source>
</evidence>
<evidence type="ECO:0000256" key="1">
    <source>
        <dbReference type="ARBA" id="ARBA00023015"/>
    </source>
</evidence>
<dbReference type="EMBL" id="BCWF01000001">
    <property type="protein sequence ID" value="GAT18508.1"/>
    <property type="molecule type" value="Genomic_DNA"/>
</dbReference>
<reference evidence="6" key="2">
    <citation type="submission" date="2016-02" db="EMBL/GenBank/DDBJ databases">
        <title>Genome sequencing of Aspergillus luchuensis NBRC 4314.</title>
        <authorList>
            <person name="Yamada O."/>
        </authorList>
    </citation>
    <scope>NUCLEOTIDE SEQUENCE [LARGE SCALE GENOMIC DNA]</scope>
    <source>
        <strain evidence="6">RIB 2604</strain>
    </source>
</reference>
<dbReference type="VEuPathDB" id="FungiDB:ASPFODRAFT_720193"/>
<dbReference type="PANTHER" id="PTHR46910">
    <property type="entry name" value="TRANSCRIPTION FACTOR PDR1"/>
    <property type="match status" value="1"/>
</dbReference>
<keyword evidence="2" id="KW-0804">Transcription</keyword>
<sequence>MSKLEGRHLRALFWFCYGADKNMLIRYNQPPHFIDADCDLQIPDNYVLSSSDNQFFSRPLSHNELLFPSDVRLSLLKSKVYHLLYSRHARAQPEARRLQYIRELDQELNDLKRTFPASCWPDLFATPSAPNYTFHDLSMRGVCLHLEFYFLLGKIHEASPCLESNNSISSWSILPSSVELFYQESRIYAQFLLTSVFSLFRCIISYPAASSNENDIQLLQSLVDMFAELDGKESENARGLFPPFYFTVCLIKRLVFLARQASNKACE</sequence>
<feature type="domain" description="Xylanolytic transcriptional activator regulatory" evidence="4">
    <location>
        <begin position="9"/>
        <end position="111"/>
    </location>
</feature>
<comment type="caution">
    <text evidence="5">The sequence shown here is derived from an EMBL/GenBank/DDBJ whole genome shotgun (WGS) entry which is preliminary data.</text>
</comment>
<dbReference type="PANTHER" id="PTHR46910:SF20">
    <property type="entry name" value="ZN(II)2CYS6 TRANSCRIPTION FACTOR (EUROFUNG)-RELATED"/>
    <property type="match status" value="1"/>
</dbReference>
<dbReference type="InterPro" id="IPR050987">
    <property type="entry name" value="AtrR-like"/>
</dbReference>
<accession>A0A146EWV1</accession>
<dbReference type="GO" id="GO:0003677">
    <property type="term" value="F:DNA binding"/>
    <property type="evidence" value="ECO:0007669"/>
    <property type="project" value="InterPro"/>
</dbReference>
<dbReference type="GO" id="GO:0003700">
    <property type="term" value="F:DNA-binding transcription factor activity"/>
    <property type="evidence" value="ECO:0007669"/>
    <property type="project" value="InterPro"/>
</dbReference>
<evidence type="ECO:0000256" key="2">
    <source>
        <dbReference type="ARBA" id="ARBA00023163"/>
    </source>
</evidence>
<dbReference type="GO" id="GO:0008270">
    <property type="term" value="F:zinc ion binding"/>
    <property type="evidence" value="ECO:0007669"/>
    <property type="project" value="InterPro"/>
</dbReference>
<dbReference type="CDD" id="cd12148">
    <property type="entry name" value="fungal_TF_MHR"/>
    <property type="match status" value="1"/>
</dbReference>
<keyword evidence="3" id="KW-0539">Nucleus</keyword>
<evidence type="ECO:0000313" key="6">
    <source>
        <dbReference type="Proteomes" id="UP000075230"/>
    </source>
</evidence>
<keyword evidence="1" id="KW-0805">Transcription regulation</keyword>
<dbReference type="Pfam" id="PF04082">
    <property type="entry name" value="Fungal_trans"/>
    <property type="match status" value="1"/>
</dbReference>
<evidence type="ECO:0000313" key="5">
    <source>
        <dbReference type="EMBL" id="GAT18508.1"/>
    </source>
</evidence>
<evidence type="ECO:0000259" key="4">
    <source>
        <dbReference type="Pfam" id="PF04082"/>
    </source>
</evidence>
<dbReference type="InterPro" id="IPR007219">
    <property type="entry name" value="XnlR_reg_dom"/>
</dbReference>
<proteinExistence type="predicted"/>
<reference evidence="5 6" key="1">
    <citation type="journal article" date="2016" name="DNA Res.">
        <title>Genome sequence of Aspergillus luchuensis NBRC 4314.</title>
        <authorList>
            <person name="Yamada O."/>
            <person name="Machida M."/>
            <person name="Hosoyama A."/>
            <person name="Goto M."/>
            <person name="Takahashi T."/>
            <person name="Futagami T."/>
            <person name="Yamagata Y."/>
            <person name="Takeuchi M."/>
            <person name="Kobayashi T."/>
            <person name="Koike H."/>
            <person name="Abe K."/>
            <person name="Asai K."/>
            <person name="Arita M."/>
            <person name="Fujita N."/>
            <person name="Fukuda K."/>
            <person name="Higa K."/>
            <person name="Horikawa H."/>
            <person name="Ishikawa T."/>
            <person name="Jinno K."/>
            <person name="Kato Y."/>
            <person name="Kirimura K."/>
            <person name="Mizutani O."/>
            <person name="Nakasone K."/>
            <person name="Sano M."/>
            <person name="Shiraishi Y."/>
            <person name="Tsukahara M."/>
            <person name="Gomi K."/>
        </authorList>
    </citation>
    <scope>NUCLEOTIDE SEQUENCE [LARGE SCALE GENOMIC DNA]</scope>
    <source>
        <strain evidence="5 6">RIB 2604</strain>
    </source>
</reference>
<dbReference type="Proteomes" id="UP000075230">
    <property type="component" value="Unassembled WGS sequence"/>
</dbReference>
<dbReference type="GO" id="GO:0006351">
    <property type="term" value="P:DNA-templated transcription"/>
    <property type="evidence" value="ECO:0007669"/>
    <property type="project" value="InterPro"/>
</dbReference>
<organism evidence="5 6">
    <name type="scientific">Aspergillus kawachii</name>
    <name type="common">White koji mold</name>
    <name type="synonym">Aspergillus awamori var. kawachi</name>
    <dbReference type="NCBI Taxonomy" id="1069201"/>
    <lineage>
        <taxon>Eukaryota</taxon>
        <taxon>Fungi</taxon>
        <taxon>Dikarya</taxon>
        <taxon>Ascomycota</taxon>
        <taxon>Pezizomycotina</taxon>
        <taxon>Eurotiomycetes</taxon>
        <taxon>Eurotiomycetidae</taxon>
        <taxon>Eurotiales</taxon>
        <taxon>Aspergillaceae</taxon>
        <taxon>Aspergillus</taxon>
        <taxon>Aspergillus subgen. Circumdati</taxon>
    </lineage>
</organism>
<name>A0A146EWV1_ASPKA</name>